<accession>A0A1H0IX99</accession>
<dbReference type="OrthoDB" id="821958at2"/>
<proteinExistence type="predicted"/>
<dbReference type="Pfam" id="PF19781">
    <property type="entry name" value="DUF6266"/>
    <property type="match status" value="1"/>
</dbReference>
<evidence type="ECO:0000313" key="1">
    <source>
        <dbReference type="EMBL" id="SDO35962.1"/>
    </source>
</evidence>
<name>A0A1H0IX99_9SPHI</name>
<dbReference type="Proteomes" id="UP000183200">
    <property type="component" value="Unassembled WGS sequence"/>
</dbReference>
<keyword evidence="2" id="KW-1185">Reference proteome</keyword>
<organism evidence="1 2">
    <name type="scientific">Pedobacter steynii</name>
    <dbReference type="NCBI Taxonomy" id="430522"/>
    <lineage>
        <taxon>Bacteria</taxon>
        <taxon>Pseudomonadati</taxon>
        <taxon>Bacteroidota</taxon>
        <taxon>Sphingobacteriia</taxon>
        <taxon>Sphingobacteriales</taxon>
        <taxon>Sphingobacteriaceae</taxon>
        <taxon>Pedobacter</taxon>
    </lineage>
</organism>
<dbReference type="InterPro" id="IPR046233">
    <property type="entry name" value="DUF6266"/>
</dbReference>
<sequence length="279" mass="31165">MAILSNSAFGHPNGKIGGMVYYMLKGQAVCRMIGEQGKPSIKQKANYQAMEVTMRLVKPMKEFIRNSFELEARGTVKNPHNLAVSYNKKQALQGEYPNISVDYSKVVLCYGELPGARDFSMSKTETGLILNWNPESYAGGHDGDDILMIQLCYPSRKYGRSFLNASRRDSGEVILPLSEVDIHEPIEAYACFKSADGKQISNSIYLGNINGTVKSAKEQAAQEKYTLLKTRFDQIEPDYLTRKSQIELCLKTENKAFRTLETEYLALKDKLAHLPGGPG</sequence>
<dbReference type="EMBL" id="FNGY01000014">
    <property type="protein sequence ID" value="SDO35962.1"/>
    <property type="molecule type" value="Genomic_DNA"/>
</dbReference>
<dbReference type="AlphaFoldDB" id="A0A1H0IX99"/>
<protein>
    <submittedName>
        <fullName evidence="1">Uncharacterized protein</fullName>
    </submittedName>
</protein>
<gene>
    <name evidence="1" type="ORF">SAMN05421820_11410</name>
</gene>
<evidence type="ECO:0000313" key="2">
    <source>
        <dbReference type="Proteomes" id="UP000183200"/>
    </source>
</evidence>
<dbReference type="RefSeq" id="WP_074612424.1">
    <property type="nucleotide sequence ID" value="NZ_FNGY01000014.1"/>
</dbReference>
<reference evidence="2" key="1">
    <citation type="submission" date="2016-10" db="EMBL/GenBank/DDBJ databases">
        <authorList>
            <person name="Varghese N."/>
            <person name="Submissions S."/>
        </authorList>
    </citation>
    <scope>NUCLEOTIDE SEQUENCE [LARGE SCALE GENOMIC DNA]</scope>
    <source>
        <strain evidence="2">DSM 19110</strain>
    </source>
</reference>